<gene>
    <name evidence="1" type="ORF">VNO78_06356</name>
</gene>
<name>A0AAN9XRH6_PSOTE</name>
<proteinExistence type="predicted"/>
<keyword evidence="2" id="KW-1185">Reference proteome</keyword>
<evidence type="ECO:0000313" key="1">
    <source>
        <dbReference type="EMBL" id="KAK7405158.1"/>
    </source>
</evidence>
<evidence type="ECO:0000313" key="2">
    <source>
        <dbReference type="Proteomes" id="UP001386955"/>
    </source>
</evidence>
<dbReference type="Proteomes" id="UP001386955">
    <property type="component" value="Unassembled WGS sequence"/>
</dbReference>
<comment type="caution">
    <text evidence="1">The sequence shown here is derived from an EMBL/GenBank/DDBJ whole genome shotgun (WGS) entry which is preliminary data.</text>
</comment>
<protein>
    <submittedName>
        <fullName evidence="1">Uncharacterized protein</fullName>
    </submittedName>
</protein>
<dbReference type="AlphaFoldDB" id="A0AAN9XRH6"/>
<dbReference type="Gene3D" id="3.40.50.2000">
    <property type="entry name" value="Glycogen Phosphorylase B"/>
    <property type="match status" value="1"/>
</dbReference>
<sequence>MGCGNCSAGTIRVVFISRMISSSLKAGVEVEKSEEDGLFTKESVYKAVKTLMDDATEIGREVREKFKTKKLLLTKDLENGYIHSFCQKLQ</sequence>
<accession>A0AAN9XRH6</accession>
<dbReference type="EMBL" id="JAYMYS010000002">
    <property type="protein sequence ID" value="KAK7405158.1"/>
    <property type="molecule type" value="Genomic_DNA"/>
</dbReference>
<reference evidence="1 2" key="1">
    <citation type="submission" date="2024-01" db="EMBL/GenBank/DDBJ databases">
        <title>The genomes of 5 underutilized Papilionoideae crops provide insights into root nodulation and disease resistanc.</title>
        <authorList>
            <person name="Jiang F."/>
        </authorList>
    </citation>
    <scope>NUCLEOTIDE SEQUENCE [LARGE SCALE GENOMIC DNA]</scope>
    <source>
        <strain evidence="1">DUOXIRENSHENG_FW03</strain>
        <tissue evidence="1">Leaves</tissue>
    </source>
</reference>
<dbReference type="SUPFAM" id="SSF53756">
    <property type="entry name" value="UDP-Glycosyltransferase/glycogen phosphorylase"/>
    <property type="match status" value="1"/>
</dbReference>
<organism evidence="1 2">
    <name type="scientific">Psophocarpus tetragonolobus</name>
    <name type="common">Winged bean</name>
    <name type="synonym">Dolichos tetragonolobus</name>
    <dbReference type="NCBI Taxonomy" id="3891"/>
    <lineage>
        <taxon>Eukaryota</taxon>
        <taxon>Viridiplantae</taxon>
        <taxon>Streptophyta</taxon>
        <taxon>Embryophyta</taxon>
        <taxon>Tracheophyta</taxon>
        <taxon>Spermatophyta</taxon>
        <taxon>Magnoliopsida</taxon>
        <taxon>eudicotyledons</taxon>
        <taxon>Gunneridae</taxon>
        <taxon>Pentapetalae</taxon>
        <taxon>rosids</taxon>
        <taxon>fabids</taxon>
        <taxon>Fabales</taxon>
        <taxon>Fabaceae</taxon>
        <taxon>Papilionoideae</taxon>
        <taxon>50 kb inversion clade</taxon>
        <taxon>NPAAA clade</taxon>
        <taxon>indigoferoid/millettioid clade</taxon>
        <taxon>Phaseoleae</taxon>
        <taxon>Psophocarpus</taxon>
    </lineage>
</organism>